<dbReference type="Proteomes" id="UP001470230">
    <property type="component" value="Unassembled WGS sequence"/>
</dbReference>
<name>A0ABR2GIE6_9EUKA</name>
<accession>A0ABR2GIE6</accession>
<gene>
    <name evidence="1" type="ORF">M9Y10_042394</name>
</gene>
<evidence type="ECO:0000313" key="2">
    <source>
        <dbReference type="Proteomes" id="UP001470230"/>
    </source>
</evidence>
<dbReference type="EMBL" id="JAPFFF010000723">
    <property type="protein sequence ID" value="KAK8833684.1"/>
    <property type="molecule type" value="Genomic_DNA"/>
</dbReference>
<comment type="caution">
    <text evidence="1">The sequence shown here is derived from an EMBL/GenBank/DDBJ whole genome shotgun (WGS) entry which is preliminary data.</text>
</comment>
<proteinExistence type="predicted"/>
<reference evidence="1 2" key="1">
    <citation type="submission" date="2024-04" db="EMBL/GenBank/DDBJ databases">
        <title>Tritrichomonas musculus Genome.</title>
        <authorList>
            <person name="Alves-Ferreira E."/>
            <person name="Grigg M."/>
            <person name="Lorenzi H."/>
            <person name="Galac M."/>
        </authorList>
    </citation>
    <scope>NUCLEOTIDE SEQUENCE [LARGE SCALE GENOMIC DNA]</scope>
    <source>
        <strain evidence="1 2">EAF2021</strain>
    </source>
</reference>
<sequence length="193" mass="22516">MVMYTCTEKRYRLNLENQIRKSRSLGKDFIMSSFVTSDYTVLAIVEGMRKYKLISKSRREAKDMAEALRVVNEYMITKRYDRNSETGKWAIYMNHQEVTAVPMEFTDAEILQACDCWVYQVDTGEPMDFDFITLVSAVKMLKETLIAANKKAETVKVKCYFGEYRYFFLDKESGEFVDSRKVGWDLAELPKAA</sequence>
<protein>
    <submittedName>
        <fullName evidence="1">Uncharacterized protein</fullName>
    </submittedName>
</protein>
<evidence type="ECO:0000313" key="1">
    <source>
        <dbReference type="EMBL" id="KAK8833684.1"/>
    </source>
</evidence>
<organism evidence="1 2">
    <name type="scientific">Tritrichomonas musculus</name>
    <dbReference type="NCBI Taxonomy" id="1915356"/>
    <lineage>
        <taxon>Eukaryota</taxon>
        <taxon>Metamonada</taxon>
        <taxon>Parabasalia</taxon>
        <taxon>Tritrichomonadida</taxon>
        <taxon>Tritrichomonadidae</taxon>
        <taxon>Tritrichomonas</taxon>
    </lineage>
</organism>
<keyword evidence="2" id="KW-1185">Reference proteome</keyword>